<accession>A0A1G6LZ75</accession>
<keyword evidence="1 3" id="KW-0413">Isomerase</keyword>
<proteinExistence type="predicted"/>
<gene>
    <name evidence="3" type="ORF">SAMN04488597_10746</name>
</gene>
<dbReference type="PANTHER" id="PTHR36120">
    <property type="entry name" value="FUCOSE ISOMERASE"/>
    <property type="match status" value="1"/>
</dbReference>
<dbReference type="AlphaFoldDB" id="A0A1G6LZ75"/>
<dbReference type="RefSeq" id="WP_149796709.1">
    <property type="nucleotide sequence ID" value="NZ_FMYT01000007.1"/>
</dbReference>
<dbReference type="Proteomes" id="UP000324896">
    <property type="component" value="Unassembled WGS sequence"/>
</dbReference>
<dbReference type="GO" id="GO:0016861">
    <property type="term" value="F:intramolecular oxidoreductase activity, interconverting aldoses and ketoses"/>
    <property type="evidence" value="ECO:0007669"/>
    <property type="project" value="InterPro"/>
</dbReference>
<dbReference type="SUPFAM" id="SSF53743">
    <property type="entry name" value="FucI/AraA N-terminal and middle domains"/>
    <property type="match status" value="1"/>
</dbReference>
<reference evidence="3 4" key="1">
    <citation type="submission" date="2016-10" db="EMBL/GenBank/DDBJ databases">
        <authorList>
            <person name="Varghese N."/>
            <person name="Submissions S."/>
        </authorList>
    </citation>
    <scope>NUCLEOTIDE SEQUENCE [LARGE SCALE GENOMIC DNA]</scope>
    <source>
        <strain evidence="3 4">WG10</strain>
    </source>
</reference>
<evidence type="ECO:0000313" key="3">
    <source>
        <dbReference type="EMBL" id="SDC48598.1"/>
    </source>
</evidence>
<dbReference type="EMBL" id="FMYT01000007">
    <property type="protein sequence ID" value="SDC48598.1"/>
    <property type="molecule type" value="Genomic_DNA"/>
</dbReference>
<sequence length="407" mass="44606">MKIALVSIVSEVHDEKKVDQSLDSQIKILEDNFEIEEVPADEIPFTNFNEYDLTINFIKTGGSEATFAENVEYLPQPAYLLATELNNSLPAALEILSFLNAENLSGKILHGDMEEVAAEIEELAAYKKVRDEIAAAKFGIIGQPSDWLIGSKVDYDHAAHHWGSEFVDIELDQLYQALKQVDSAKAKRIAADFLENASDIVESSKADLVEAAKIYLALKDVIAKNDLDVITIRCFDIVKKLNTTGCLALSLLNNEGLIAGCEGDVPAAFTMFLAYQLTGVMPFMANPAAIDKKNDEILFAHCTVATEISDDYIIRSHFETGIGVGIQGILEAGPVTVFKIGGAGLEQYFVAEGEIIENLNSPNACRTQLKISLPQSSDYFLNDSIGNHHIIIPGYHADIINEFLGME</sequence>
<dbReference type="GO" id="GO:0005737">
    <property type="term" value="C:cytoplasm"/>
    <property type="evidence" value="ECO:0007669"/>
    <property type="project" value="InterPro"/>
</dbReference>
<dbReference type="PANTHER" id="PTHR36120:SF2">
    <property type="entry name" value="FUCOSE ISOMERASE"/>
    <property type="match status" value="1"/>
</dbReference>
<protein>
    <submittedName>
        <fullName evidence="3">L-fucose isomerase</fullName>
    </submittedName>
</protein>
<name>A0A1G6LZ75_9FIRM</name>
<dbReference type="InterPro" id="IPR009015">
    <property type="entry name" value="Fucose_isomerase_N/cen_sf"/>
</dbReference>
<dbReference type="GO" id="GO:0005996">
    <property type="term" value="P:monosaccharide metabolic process"/>
    <property type="evidence" value="ECO:0007669"/>
    <property type="project" value="InterPro"/>
</dbReference>
<evidence type="ECO:0000256" key="1">
    <source>
        <dbReference type="ARBA" id="ARBA00023235"/>
    </source>
</evidence>
<evidence type="ECO:0000313" key="4">
    <source>
        <dbReference type="Proteomes" id="UP000324896"/>
    </source>
</evidence>
<organism evidence="3 4">
    <name type="scientific">Halanaerobium congolense</name>
    <dbReference type="NCBI Taxonomy" id="54121"/>
    <lineage>
        <taxon>Bacteria</taxon>
        <taxon>Bacillati</taxon>
        <taxon>Bacillota</taxon>
        <taxon>Clostridia</taxon>
        <taxon>Halanaerobiales</taxon>
        <taxon>Halanaerobiaceae</taxon>
        <taxon>Halanaerobium</taxon>
    </lineage>
</organism>
<evidence type="ECO:0000256" key="2">
    <source>
        <dbReference type="ARBA" id="ARBA00023277"/>
    </source>
</evidence>
<keyword evidence="2" id="KW-0119">Carbohydrate metabolism</keyword>